<evidence type="ECO:0000256" key="1">
    <source>
        <dbReference type="ARBA" id="ARBA00004127"/>
    </source>
</evidence>
<comment type="subcellular location">
    <subcellularLocation>
        <location evidence="1">Endomembrane system</location>
        <topology evidence="1">Multi-pass membrane protein</topology>
    </subcellularLocation>
</comment>
<dbReference type="PIRSF" id="PIRSF031804">
    <property type="entry name" value="UCP031804"/>
    <property type="match status" value="1"/>
</dbReference>
<dbReference type="GO" id="GO:0012505">
    <property type="term" value="C:endomembrane system"/>
    <property type="evidence" value="ECO:0007669"/>
    <property type="project" value="UniProtKB-SubCell"/>
</dbReference>
<dbReference type="Pfam" id="PF06803">
    <property type="entry name" value="DUF1232"/>
    <property type="match status" value="1"/>
</dbReference>
<gene>
    <name evidence="6" type="ORF">GDH07_15435</name>
</gene>
<evidence type="ECO:0000256" key="2">
    <source>
        <dbReference type="ARBA" id="ARBA00022692"/>
    </source>
</evidence>
<dbReference type="RefSeq" id="WP_152898089.1">
    <property type="nucleotide sequence ID" value="NZ_WHUV01000002.1"/>
</dbReference>
<keyword evidence="3" id="KW-1133">Transmembrane helix</keyword>
<accession>A0A7X1PPR5</accession>
<name>A0A7X1PPR5_9PSED</name>
<dbReference type="Proteomes" id="UP000486534">
    <property type="component" value="Unassembled WGS sequence"/>
</dbReference>
<feature type="domain" description="DUF1232" evidence="5">
    <location>
        <begin position="50"/>
        <end position="86"/>
    </location>
</feature>
<evidence type="ECO:0000313" key="6">
    <source>
        <dbReference type="EMBL" id="MQA54708.1"/>
    </source>
</evidence>
<keyword evidence="4" id="KW-0472">Membrane</keyword>
<organism evidence="6 7">
    <name type="scientific">Pseudomonas piscis</name>
    <dbReference type="NCBI Taxonomy" id="2614538"/>
    <lineage>
        <taxon>Bacteria</taxon>
        <taxon>Pseudomonadati</taxon>
        <taxon>Pseudomonadota</taxon>
        <taxon>Gammaproteobacteria</taxon>
        <taxon>Pseudomonadales</taxon>
        <taxon>Pseudomonadaceae</taxon>
        <taxon>Pseudomonas</taxon>
    </lineage>
</organism>
<evidence type="ECO:0000313" key="7">
    <source>
        <dbReference type="Proteomes" id="UP000486534"/>
    </source>
</evidence>
<evidence type="ECO:0000256" key="4">
    <source>
        <dbReference type="ARBA" id="ARBA00023136"/>
    </source>
</evidence>
<proteinExistence type="predicted"/>
<dbReference type="InterPro" id="IPR016983">
    <property type="entry name" value="UCP031804"/>
</dbReference>
<sequence length="116" mass="12865">MSTDHTLEQSFHRCLWRKISRYALHVGHSLITKALWLYYAAQRPQTPTWAKGTIYGALGYFVLPLDLIPDLLPGAGYADDLGVLSLSIAAVAAHINQEVKQQAAGRLVEWFGELGD</sequence>
<keyword evidence="2" id="KW-0812">Transmembrane</keyword>
<dbReference type="AlphaFoldDB" id="A0A7X1PPR5"/>
<dbReference type="InterPro" id="IPR010652">
    <property type="entry name" value="DUF1232"/>
</dbReference>
<protein>
    <submittedName>
        <fullName evidence="6">DUF1232 domain-containing protein</fullName>
    </submittedName>
</protein>
<comment type="caution">
    <text evidence="6">The sequence shown here is derived from an EMBL/GenBank/DDBJ whole genome shotgun (WGS) entry which is preliminary data.</text>
</comment>
<evidence type="ECO:0000259" key="5">
    <source>
        <dbReference type="Pfam" id="PF06803"/>
    </source>
</evidence>
<evidence type="ECO:0000256" key="3">
    <source>
        <dbReference type="ARBA" id="ARBA00022989"/>
    </source>
</evidence>
<reference evidence="6 7" key="1">
    <citation type="submission" date="2019-10" db="EMBL/GenBank/DDBJ databases">
        <title>Pseudomonas dajingensis sp. nov., isolated from the profound head ulcers of farmed Murray cod (Maccullochella peelii peelii).</title>
        <authorList>
            <person name="Liu Y."/>
        </authorList>
    </citation>
    <scope>NUCLEOTIDE SEQUENCE [LARGE SCALE GENOMIC DNA]</scope>
    <source>
        <strain evidence="6 7">MC042</strain>
    </source>
</reference>
<dbReference type="EMBL" id="WHUV01000002">
    <property type="protein sequence ID" value="MQA54708.1"/>
    <property type="molecule type" value="Genomic_DNA"/>
</dbReference>